<organism evidence="1 2">
    <name type="scientific">Streptomyces roseochromogenus subsp. oscitans DS 12.976</name>
    <dbReference type="NCBI Taxonomy" id="1352936"/>
    <lineage>
        <taxon>Bacteria</taxon>
        <taxon>Bacillati</taxon>
        <taxon>Actinomycetota</taxon>
        <taxon>Actinomycetes</taxon>
        <taxon>Kitasatosporales</taxon>
        <taxon>Streptomycetaceae</taxon>
        <taxon>Streptomyces</taxon>
    </lineage>
</organism>
<proteinExistence type="predicted"/>
<dbReference type="SUPFAM" id="SSF48498">
    <property type="entry name" value="Tetracyclin repressor-like, C-terminal domain"/>
    <property type="match status" value="1"/>
</dbReference>
<protein>
    <recommendedName>
        <fullName evidence="3">HTH tetR-type domain-containing protein</fullName>
    </recommendedName>
</protein>
<evidence type="ECO:0008006" key="3">
    <source>
        <dbReference type="Google" id="ProtNLM"/>
    </source>
</evidence>
<dbReference type="EMBL" id="AWQX01000186">
    <property type="protein sequence ID" value="EST29032.1"/>
    <property type="molecule type" value="Genomic_DNA"/>
</dbReference>
<dbReference type="HOGENOM" id="CLU_095332_0_2_11"/>
<gene>
    <name evidence="1" type="ORF">M878_21470</name>
</gene>
<dbReference type="SUPFAM" id="SSF46689">
    <property type="entry name" value="Homeodomain-like"/>
    <property type="match status" value="1"/>
</dbReference>
<sequence length="171" mass="18757">MLPVACPPVLTWARSLAAEHGSSKGSFYWFFANRDALIRAALQHWRCATTDQVAASPAELPDPAAKMTALLEYVFDSPFRGIGIALQADAVRPEVREVLAETHRRRPDILRHLLTEAGLHLPEAESTALSLHAVHLGVLRLRCIDPELVPPGADGGDFQRTVRDRLLPTLG</sequence>
<dbReference type="Proteomes" id="UP000017984">
    <property type="component" value="Chromosome"/>
</dbReference>
<dbReference type="InterPro" id="IPR009057">
    <property type="entry name" value="Homeodomain-like_sf"/>
</dbReference>
<name>V6KA70_STRRC</name>
<dbReference type="Gene3D" id="1.10.357.10">
    <property type="entry name" value="Tetracycline Repressor, domain 2"/>
    <property type="match status" value="1"/>
</dbReference>
<comment type="caution">
    <text evidence="1">The sequence shown here is derived from an EMBL/GenBank/DDBJ whole genome shotgun (WGS) entry which is preliminary data.</text>
</comment>
<evidence type="ECO:0000313" key="2">
    <source>
        <dbReference type="Proteomes" id="UP000017984"/>
    </source>
</evidence>
<evidence type="ECO:0000313" key="1">
    <source>
        <dbReference type="EMBL" id="EST29032.1"/>
    </source>
</evidence>
<keyword evidence="2" id="KW-1185">Reference proteome</keyword>
<accession>V6KA70</accession>
<dbReference type="AlphaFoldDB" id="V6KA70"/>
<reference evidence="1 2" key="1">
    <citation type="journal article" date="2014" name="Genome Announc.">
        <title>Draft Genome Sequence of Streptomyces roseochromogenes subsp. oscitans DS 12.976, Producer of the Aminocoumarin Antibiotic Clorobiocin.</title>
        <authorList>
            <person name="Ruckert C."/>
            <person name="Kalinowski J."/>
            <person name="Heide L."/>
            <person name="Apel A.K."/>
        </authorList>
    </citation>
    <scope>NUCLEOTIDE SEQUENCE [LARGE SCALE GENOMIC DNA]</scope>
    <source>
        <strain evidence="1 2">DS 12.976</strain>
    </source>
</reference>
<dbReference type="InterPro" id="IPR036271">
    <property type="entry name" value="Tet_transcr_reg_TetR-rel_C_sf"/>
</dbReference>